<protein>
    <submittedName>
        <fullName evidence="1">Uncharacterized protein</fullName>
    </submittedName>
</protein>
<dbReference type="Proteomes" id="UP001307889">
    <property type="component" value="Chromosome 1"/>
</dbReference>
<evidence type="ECO:0000313" key="1">
    <source>
        <dbReference type="EMBL" id="BES87674.1"/>
    </source>
</evidence>
<gene>
    <name evidence="1" type="ORF">NTJ_00479</name>
</gene>
<reference evidence="1 2" key="1">
    <citation type="submission" date="2023-09" db="EMBL/GenBank/DDBJ databases">
        <title>Nesidiocoris tenuis whole genome shotgun sequence.</title>
        <authorList>
            <person name="Shibata T."/>
            <person name="Shimoda M."/>
            <person name="Kobayashi T."/>
            <person name="Uehara T."/>
        </authorList>
    </citation>
    <scope>NUCLEOTIDE SEQUENCE [LARGE SCALE GENOMIC DNA]</scope>
    <source>
        <strain evidence="1 2">Japan</strain>
    </source>
</reference>
<proteinExistence type="predicted"/>
<sequence length="183" mass="20925">MLESFAVPSSQNFVLNRIESEFNLGPLGDYINKNVQTLPFLATVMAQIHQQLHIPSNDQKSQNQDPSQAMTSFWVELEEKLGANAKTFSTVEEISENARLAAEDLSKENPIFDSVLTDVKKCIKQAWGSLETEVDYCIRRVKRKRYSDKAMEKIYARLVKKGVQTARQIQDKIESVTTQKRVR</sequence>
<dbReference type="EMBL" id="AP028909">
    <property type="protein sequence ID" value="BES87674.1"/>
    <property type="molecule type" value="Genomic_DNA"/>
</dbReference>
<organism evidence="1 2">
    <name type="scientific">Nesidiocoris tenuis</name>
    <dbReference type="NCBI Taxonomy" id="355587"/>
    <lineage>
        <taxon>Eukaryota</taxon>
        <taxon>Metazoa</taxon>
        <taxon>Ecdysozoa</taxon>
        <taxon>Arthropoda</taxon>
        <taxon>Hexapoda</taxon>
        <taxon>Insecta</taxon>
        <taxon>Pterygota</taxon>
        <taxon>Neoptera</taxon>
        <taxon>Paraneoptera</taxon>
        <taxon>Hemiptera</taxon>
        <taxon>Heteroptera</taxon>
        <taxon>Panheteroptera</taxon>
        <taxon>Cimicomorpha</taxon>
        <taxon>Miridae</taxon>
        <taxon>Dicyphina</taxon>
        <taxon>Nesidiocoris</taxon>
    </lineage>
</organism>
<accession>A0ABN7A957</accession>
<evidence type="ECO:0000313" key="2">
    <source>
        <dbReference type="Proteomes" id="UP001307889"/>
    </source>
</evidence>
<name>A0ABN7A957_9HEMI</name>
<keyword evidence="2" id="KW-1185">Reference proteome</keyword>